<comment type="caution">
    <text evidence="2">The sequence shown here is derived from an EMBL/GenBank/DDBJ whole genome shotgun (WGS) entry which is preliminary data.</text>
</comment>
<feature type="compositionally biased region" description="Gly residues" evidence="1">
    <location>
        <begin position="1155"/>
        <end position="1166"/>
    </location>
</feature>
<dbReference type="OrthoDB" id="10525918at2759"/>
<dbReference type="AlphaFoldDB" id="A0A2S5B843"/>
<feature type="compositionally biased region" description="Polar residues" evidence="1">
    <location>
        <begin position="951"/>
        <end position="961"/>
    </location>
</feature>
<keyword evidence="3" id="KW-1185">Reference proteome</keyword>
<feature type="compositionally biased region" description="Pro residues" evidence="1">
    <location>
        <begin position="810"/>
        <end position="819"/>
    </location>
</feature>
<feature type="compositionally biased region" description="Polar residues" evidence="1">
    <location>
        <begin position="298"/>
        <end position="309"/>
    </location>
</feature>
<feature type="compositionally biased region" description="Polar residues" evidence="1">
    <location>
        <begin position="734"/>
        <end position="752"/>
    </location>
</feature>
<feature type="compositionally biased region" description="Basic residues" evidence="1">
    <location>
        <begin position="354"/>
        <end position="375"/>
    </location>
</feature>
<feature type="compositionally biased region" description="Low complexity" evidence="1">
    <location>
        <begin position="684"/>
        <end position="706"/>
    </location>
</feature>
<evidence type="ECO:0000256" key="1">
    <source>
        <dbReference type="SAM" id="MobiDB-lite"/>
    </source>
</evidence>
<feature type="compositionally biased region" description="Low complexity" evidence="1">
    <location>
        <begin position="820"/>
        <end position="844"/>
    </location>
</feature>
<accession>A0A2S5B843</accession>
<feature type="compositionally biased region" description="Basic and acidic residues" evidence="1">
    <location>
        <begin position="455"/>
        <end position="465"/>
    </location>
</feature>
<feature type="region of interest" description="Disordered" evidence="1">
    <location>
        <begin position="269"/>
        <end position="309"/>
    </location>
</feature>
<feature type="compositionally biased region" description="Basic residues" evidence="1">
    <location>
        <begin position="1167"/>
        <end position="1177"/>
    </location>
</feature>
<feature type="compositionally biased region" description="Polar residues" evidence="1">
    <location>
        <begin position="1039"/>
        <end position="1053"/>
    </location>
</feature>
<feature type="compositionally biased region" description="Polar residues" evidence="1">
    <location>
        <begin position="1128"/>
        <end position="1141"/>
    </location>
</feature>
<proteinExistence type="predicted"/>
<feature type="compositionally biased region" description="Polar residues" evidence="1">
    <location>
        <begin position="1015"/>
        <end position="1030"/>
    </location>
</feature>
<feature type="compositionally biased region" description="Polar residues" evidence="1">
    <location>
        <begin position="977"/>
        <end position="991"/>
    </location>
</feature>
<feature type="region of interest" description="Disordered" evidence="1">
    <location>
        <begin position="442"/>
        <end position="516"/>
    </location>
</feature>
<feature type="compositionally biased region" description="Gly residues" evidence="1">
    <location>
        <begin position="882"/>
        <end position="898"/>
    </location>
</feature>
<feature type="region of interest" description="Disordered" evidence="1">
    <location>
        <begin position="623"/>
        <end position="657"/>
    </location>
</feature>
<evidence type="ECO:0000313" key="3">
    <source>
        <dbReference type="Proteomes" id="UP000237144"/>
    </source>
</evidence>
<feature type="compositionally biased region" description="Low complexity" evidence="1">
    <location>
        <begin position="1054"/>
        <end position="1073"/>
    </location>
</feature>
<organism evidence="2 3">
    <name type="scientific">Rhodotorula taiwanensis</name>
    <dbReference type="NCBI Taxonomy" id="741276"/>
    <lineage>
        <taxon>Eukaryota</taxon>
        <taxon>Fungi</taxon>
        <taxon>Dikarya</taxon>
        <taxon>Basidiomycota</taxon>
        <taxon>Pucciniomycotina</taxon>
        <taxon>Microbotryomycetes</taxon>
        <taxon>Sporidiobolales</taxon>
        <taxon>Sporidiobolaceae</taxon>
        <taxon>Rhodotorula</taxon>
    </lineage>
</organism>
<dbReference type="EMBL" id="PJQD01000044">
    <property type="protein sequence ID" value="POY72948.1"/>
    <property type="molecule type" value="Genomic_DNA"/>
</dbReference>
<feature type="compositionally biased region" description="Low complexity" evidence="1">
    <location>
        <begin position="772"/>
        <end position="784"/>
    </location>
</feature>
<name>A0A2S5B843_9BASI</name>
<feature type="region of interest" description="Disordered" evidence="1">
    <location>
        <begin position="326"/>
        <end position="387"/>
    </location>
</feature>
<feature type="region of interest" description="Disordered" evidence="1">
    <location>
        <begin position="911"/>
        <end position="963"/>
    </location>
</feature>
<gene>
    <name evidence="2" type="ORF">BMF94_4024</name>
</gene>
<sequence>METHRVDAGTVKDLVEHLLTGAPASPALRKLVSPRLKISVSAAPRQLAFLDAASGDDAATLFKSYKLVSQAAEAIGLQWTARFLSVDETSLRTSSAPESQCARSSETWTAQVEWQLMYEPPRAPGQSAGKRFKLWTSSPRTVELVFDARHATSSTPPDTHTRVGTVELVIHAAQAERSGLELVAGKYSVWPTLPFPLGWVDAALPYIVKHGISTVQSRLLFAGLRLFVTVFEPDQLEPTVPIASLLPDPEAPAPPIHLRHHQRHYEPELQAEPGSDEESGPETQEPSHHYHRRRWSASMPQHTTPATTSAAARLHLERPLAERHLQPETAQGDAPRPREPAHAHPLPSSSGLARRGHVHAHQPGHPRHAHAHAHDHHADAHAGQHHHGHRHGLLYRVLKFPLELVALLVQVVQIIFFDFAAVSEFFGRMVEALMASVVTPRRDKETPGRFVQVEAEPRAEADHSRRVSFAESEPDAIPLNPPPSPHLGPIAEEGPASTTTPPPEGGAALESPYPRTLDSHGHLVSSSLIASLPIPIDVDAHALALHEQLASEAAAQGHFRAELEEAGVIAPPKVVPVSERDVEVHREVAKEVARVAGSMEHVERMAERFAAGGPELGELVEQVGGDSTRSRTLGEHSMTSSPATQVVVGTSEAGEHSPLQAATAPFAVEPQTVISPIDRPGLRKASSAPPSSSKGSAGQQGEAGAPSDDDSRSFSRAAAKLALQGRLGLIEPSSRPQASEPSATKPDSSETATPEALLQATGGAPQSESRRTSVGSITIGSSVGEALPRTFDDDEEDDGLAPRMGVPLTSTPPPPPPAEPTSSASDAANATSIPILPSLPIDDIAISTPPERPATAATTVQDPLMVMHGLGLGPEWRAKLSGAGGGSPGRGGVGVGVGGLTEAGESGVVWPYRQQQQQQAAGPSSGEARQPEQEQEQQQERSVDPPVRVAQSAQPVSSDSKLASPAIAAGMVRSLSYSPASATLSPPSGSVVSPDLVRSASDAGTAPTQIGAGANVTSPSRLSDTLSGGSPASLRMQHELSSSGAFASSQGRLSTTSGSPPSSSTAASAGASGFAVEVAQGESGSSMGLAMSTRTPPPTVRPDDPAGLEIHPAHGYDEQVEKALERATLSNAVADEQTTAPGTSSEGNGNNRSTGRGGGGRGGGGRSGHRKKKSKGK</sequence>
<feature type="region of interest" description="Disordered" evidence="1">
    <location>
        <begin position="977"/>
        <end position="1177"/>
    </location>
</feature>
<dbReference type="Proteomes" id="UP000237144">
    <property type="component" value="Unassembled WGS sequence"/>
</dbReference>
<feature type="compositionally biased region" description="Low complexity" evidence="1">
    <location>
        <begin position="1142"/>
        <end position="1154"/>
    </location>
</feature>
<feature type="region of interest" description="Disordered" evidence="1">
    <location>
        <begin position="676"/>
        <end position="862"/>
    </location>
</feature>
<reference evidence="2 3" key="1">
    <citation type="journal article" date="2018" name="Front. Microbiol.">
        <title>Prospects for Fungal Bioremediation of Acidic Radioactive Waste Sites: Characterization and Genome Sequence of Rhodotorula taiwanensis MD1149.</title>
        <authorList>
            <person name="Tkavc R."/>
            <person name="Matrosova V.Y."/>
            <person name="Grichenko O.E."/>
            <person name="Gostincar C."/>
            <person name="Volpe R.P."/>
            <person name="Klimenkova P."/>
            <person name="Gaidamakova E.K."/>
            <person name="Zhou C.E."/>
            <person name="Stewart B.J."/>
            <person name="Lyman M.G."/>
            <person name="Malfatti S.A."/>
            <person name="Rubinfeld B."/>
            <person name="Courtot M."/>
            <person name="Singh J."/>
            <person name="Dalgard C.L."/>
            <person name="Hamilton T."/>
            <person name="Frey K.G."/>
            <person name="Gunde-Cimerman N."/>
            <person name="Dugan L."/>
            <person name="Daly M.J."/>
        </authorList>
    </citation>
    <scope>NUCLEOTIDE SEQUENCE [LARGE SCALE GENOMIC DNA]</scope>
    <source>
        <strain evidence="2 3">MD1149</strain>
    </source>
</reference>
<feature type="compositionally biased region" description="Polar residues" evidence="1">
    <location>
        <begin position="635"/>
        <end position="648"/>
    </location>
</feature>
<feature type="region of interest" description="Disordered" evidence="1">
    <location>
        <begin position="878"/>
        <end position="898"/>
    </location>
</feature>
<feature type="compositionally biased region" description="Basic and acidic residues" evidence="1">
    <location>
        <begin position="1111"/>
        <end position="1125"/>
    </location>
</feature>
<evidence type="ECO:0000313" key="2">
    <source>
        <dbReference type="EMBL" id="POY72948.1"/>
    </source>
</evidence>
<protein>
    <submittedName>
        <fullName evidence="2">Uncharacterized protein</fullName>
    </submittedName>
</protein>